<organism evidence="2 3">
    <name type="scientific">Psychrobacter sanguinis</name>
    <dbReference type="NCBI Taxonomy" id="861445"/>
    <lineage>
        <taxon>Bacteria</taxon>
        <taxon>Pseudomonadati</taxon>
        <taxon>Pseudomonadota</taxon>
        <taxon>Gammaproteobacteria</taxon>
        <taxon>Moraxellales</taxon>
        <taxon>Moraxellaceae</taxon>
        <taxon>Psychrobacter</taxon>
    </lineage>
</organism>
<comment type="caution">
    <text evidence="2">The sequence shown here is derived from an EMBL/GenBank/DDBJ whole genome shotgun (WGS) entry which is preliminary data.</text>
</comment>
<reference evidence="2 3" key="1">
    <citation type="journal article" date="2019" name="PLoS ONE">
        <title>Pup mortality in New Zealand sea lions (Phocarctos hookeri) at Enderby Island, Auckland Islands, 2013-18.</title>
        <authorList>
            <person name="Michael S.A."/>
            <person name="Hayman D.T.S."/>
            <person name="Gray R."/>
            <person name="Zhang J."/>
            <person name="Rogers L."/>
            <person name="Roe W.D."/>
        </authorList>
    </citation>
    <scope>NUCLEOTIDE SEQUENCE [LARGE SCALE GENOMIC DNA]</scope>
    <source>
        <strain evidence="2 3">SM868</strain>
    </source>
</reference>
<keyword evidence="3" id="KW-1185">Reference proteome</keyword>
<dbReference type="Proteomes" id="UP000442109">
    <property type="component" value="Unassembled WGS sequence"/>
</dbReference>
<dbReference type="RefSeq" id="WP_162522627.1">
    <property type="nucleotide sequence ID" value="NZ_WFKQ01000008.1"/>
</dbReference>
<evidence type="ECO:0000313" key="3">
    <source>
        <dbReference type="Proteomes" id="UP000442109"/>
    </source>
</evidence>
<name>A0A844M314_9GAMM</name>
<protein>
    <submittedName>
        <fullName evidence="2">Uncharacterized protein</fullName>
    </submittedName>
</protein>
<gene>
    <name evidence="2" type="ORF">GB996_08910</name>
</gene>
<feature type="region of interest" description="Disordered" evidence="1">
    <location>
        <begin position="22"/>
        <end position="76"/>
    </location>
</feature>
<proteinExistence type="predicted"/>
<sequence>MKYSKLIQLTAIGVALLLIPRRSSRQPQQTVVRPSDLEANSDFVSDDISHAKPKSSRRSDQSTPQSNTDRDTSSDR</sequence>
<dbReference type="EMBL" id="WFKQ01000008">
    <property type="protein sequence ID" value="MUG32917.1"/>
    <property type="molecule type" value="Genomic_DNA"/>
</dbReference>
<accession>A0A844M314</accession>
<evidence type="ECO:0000313" key="2">
    <source>
        <dbReference type="EMBL" id="MUG32917.1"/>
    </source>
</evidence>
<dbReference type="AlphaFoldDB" id="A0A844M314"/>
<evidence type="ECO:0000256" key="1">
    <source>
        <dbReference type="SAM" id="MobiDB-lite"/>
    </source>
</evidence>